<dbReference type="AlphaFoldDB" id="A0A6A5UDQ2"/>
<reference evidence="2" key="1">
    <citation type="journal article" date="2020" name="Stud. Mycol.">
        <title>101 Dothideomycetes genomes: a test case for predicting lifestyles and emergence of pathogens.</title>
        <authorList>
            <person name="Haridas S."/>
            <person name="Albert R."/>
            <person name="Binder M."/>
            <person name="Bloem J."/>
            <person name="Labutti K."/>
            <person name="Salamov A."/>
            <person name="Andreopoulos B."/>
            <person name="Baker S."/>
            <person name="Barry K."/>
            <person name="Bills G."/>
            <person name="Bluhm B."/>
            <person name="Cannon C."/>
            <person name="Castanera R."/>
            <person name="Culley D."/>
            <person name="Daum C."/>
            <person name="Ezra D."/>
            <person name="Gonzalez J."/>
            <person name="Henrissat B."/>
            <person name="Kuo A."/>
            <person name="Liang C."/>
            <person name="Lipzen A."/>
            <person name="Lutzoni F."/>
            <person name="Magnuson J."/>
            <person name="Mondo S."/>
            <person name="Nolan M."/>
            <person name="Ohm R."/>
            <person name="Pangilinan J."/>
            <person name="Park H.-J."/>
            <person name="Ramirez L."/>
            <person name="Alfaro M."/>
            <person name="Sun H."/>
            <person name="Tritt A."/>
            <person name="Yoshinaga Y."/>
            <person name="Zwiers L.-H."/>
            <person name="Turgeon B."/>
            <person name="Goodwin S."/>
            <person name="Spatafora J."/>
            <person name="Crous P."/>
            <person name="Grigoriev I."/>
        </authorList>
    </citation>
    <scope>NUCLEOTIDE SEQUENCE</scope>
    <source>
        <strain evidence="2">CBS 675.92</strain>
    </source>
</reference>
<organism evidence="2 3">
    <name type="scientific">Byssothecium circinans</name>
    <dbReference type="NCBI Taxonomy" id="147558"/>
    <lineage>
        <taxon>Eukaryota</taxon>
        <taxon>Fungi</taxon>
        <taxon>Dikarya</taxon>
        <taxon>Ascomycota</taxon>
        <taxon>Pezizomycotina</taxon>
        <taxon>Dothideomycetes</taxon>
        <taxon>Pleosporomycetidae</taxon>
        <taxon>Pleosporales</taxon>
        <taxon>Massarineae</taxon>
        <taxon>Massarinaceae</taxon>
        <taxon>Byssothecium</taxon>
    </lineage>
</organism>
<sequence>MMSVDDIAALEHAGRQPAHPFRDMRSAVHAKNRTRKHHHRYKNFQTIHPIDLPSHPHQRPYVRALHGEDQALGEDPCSFPADLSTLPPQKFAKREAYVMAQQEAPPFPKNHSHRKRHLRKWRKSCVDRHETHREVRECDWQDRLWGDVFEYCCSHCCGVAIWMQGEGDEERAEIARAVYSWDEPEVGEAFEKWGQRRINEMRMVKEERLRAKLAAENAARDVAPSAPTADLGREEDEDEGYHSFTSSSTTTTTLATTTEDIEAEALVEYMLYHYTWMKYPEITGFRWFNDRNIFWYWHRNMTGCWELSEWNCKGEDGSVCKGCETYKGMGRWDPEARSQAWWLEAWISGEDWEEMERRDREWEWEKREREEDEEWDRISTSSATSSWSEVDVSDTQD</sequence>
<feature type="compositionally biased region" description="Low complexity" evidence="1">
    <location>
        <begin position="243"/>
        <end position="256"/>
    </location>
</feature>
<dbReference type="Proteomes" id="UP000800035">
    <property type="component" value="Unassembled WGS sequence"/>
</dbReference>
<accession>A0A6A5UDQ2</accession>
<dbReference type="EMBL" id="ML976979">
    <property type="protein sequence ID" value="KAF1962440.1"/>
    <property type="molecule type" value="Genomic_DNA"/>
</dbReference>
<evidence type="ECO:0000313" key="3">
    <source>
        <dbReference type="Proteomes" id="UP000800035"/>
    </source>
</evidence>
<keyword evidence="3" id="KW-1185">Reference proteome</keyword>
<proteinExistence type="predicted"/>
<dbReference type="OrthoDB" id="5423564at2759"/>
<gene>
    <name evidence="2" type="ORF">CC80DRAFT_487901</name>
</gene>
<feature type="region of interest" description="Disordered" evidence="1">
    <location>
        <begin position="219"/>
        <end position="256"/>
    </location>
</feature>
<feature type="region of interest" description="Disordered" evidence="1">
    <location>
        <begin position="362"/>
        <end position="397"/>
    </location>
</feature>
<feature type="compositionally biased region" description="Low complexity" evidence="1">
    <location>
        <begin position="379"/>
        <end position="388"/>
    </location>
</feature>
<feature type="region of interest" description="Disordered" evidence="1">
    <location>
        <begin position="1"/>
        <end position="23"/>
    </location>
</feature>
<evidence type="ECO:0000313" key="2">
    <source>
        <dbReference type="EMBL" id="KAF1962440.1"/>
    </source>
</evidence>
<name>A0A6A5UDQ2_9PLEO</name>
<evidence type="ECO:0000256" key="1">
    <source>
        <dbReference type="SAM" id="MobiDB-lite"/>
    </source>
</evidence>
<protein>
    <submittedName>
        <fullName evidence="2">Uncharacterized protein</fullName>
    </submittedName>
</protein>